<dbReference type="Proteomes" id="UP001596044">
    <property type="component" value="Unassembled WGS sequence"/>
</dbReference>
<proteinExistence type="predicted"/>
<name>A0ABW0K3E2_9BACL</name>
<keyword evidence="2" id="KW-1185">Reference proteome</keyword>
<reference evidence="2" key="1">
    <citation type="journal article" date="2019" name="Int. J. Syst. Evol. Microbiol.">
        <title>The Global Catalogue of Microorganisms (GCM) 10K type strain sequencing project: providing services to taxonomists for standard genome sequencing and annotation.</title>
        <authorList>
            <consortium name="The Broad Institute Genomics Platform"/>
            <consortium name="The Broad Institute Genome Sequencing Center for Infectious Disease"/>
            <person name="Wu L."/>
            <person name="Ma J."/>
        </authorList>
    </citation>
    <scope>NUCLEOTIDE SEQUENCE [LARGE SCALE GENOMIC DNA]</scope>
    <source>
        <strain evidence="2">KACC 11904</strain>
    </source>
</reference>
<evidence type="ECO:0000313" key="2">
    <source>
        <dbReference type="Proteomes" id="UP001596044"/>
    </source>
</evidence>
<dbReference type="EMBL" id="JBHSMJ010000008">
    <property type="protein sequence ID" value="MFC5447576.1"/>
    <property type="molecule type" value="Genomic_DNA"/>
</dbReference>
<sequence>MAFRTIHEMNAQMVHDILISIRHRDVVNFAIWGIGTEVVVQPPAITGLMGTYGAFGI</sequence>
<organism evidence="1 2">
    <name type="scientific">Paenibacillus aestuarii</name>
    <dbReference type="NCBI Taxonomy" id="516965"/>
    <lineage>
        <taxon>Bacteria</taxon>
        <taxon>Bacillati</taxon>
        <taxon>Bacillota</taxon>
        <taxon>Bacilli</taxon>
        <taxon>Bacillales</taxon>
        <taxon>Paenibacillaceae</taxon>
        <taxon>Paenibacillus</taxon>
    </lineage>
</organism>
<dbReference type="RefSeq" id="WP_377523729.1">
    <property type="nucleotide sequence ID" value="NZ_JBHSMJ010000008.1"/>
</dbReference>
<evidence type="ECO:0000313" key="1">
    <source>
        <dbReference type="EMBL" id="MFC5447576.1"/>
    </source>
</evidence>
<protein>
    <submittedName>
        <fullName evidence="1">Uncharacterized protein</fullName>
    </submittedName>
</protein>
<accession>A0ABW0K3E2</accession>
<comment type="caution">
    <text evidence="1">The sequence shown here is derived from an EMBL/GenBank/DDBJ whole genome shotgun (WGS) entry which is preliminary data.</text>
</comment>
<gene>
    <name evidence="1" type="ORF">ACFPOG_04855</name>
</gene>